<comment type="caution">
    <text evidence="3">The sequence shown here is derived from an EMBL/GenBank/DDBJ whole genome shotgun (WGS) entry which is preliminary data.</text>
</comment>
<dbReference type="Proteomes" id="UP000176998">
    <property type="component" value="Unassembled WGS sequence"/>
</dbReference>
<gene>
    <name evidence="3" type="ORF">CORC01_14123</name>
</gene>
<dbReference type="CDD" id="cd10170">
    <property type="entry name" value="ASKHA_NBD_HSP70"/>
    <property type="match status" value="1"/>
</dbReference>
<keyword evidence="2" id="KW-0067">ATP-binding</keyword>
<keyword evidence="1" id="KW-0547">Nucleotide-binding</keyword>
<dbReference type="InterPro" id="IPR043129">
    <property type="entry name" value="ATPase_NBD"/>
</dbReference>
<accession>A0A1G4ANA2</accession>
<dbReference type="GeneID" id="34567244"/>
<sequence>MMGHSTGIEVSILLDSAHSILIPKNQREASSSDENDDLLVIGIDFGTTFSGVAWTTSEEFKKGDINTIVSWPGTGFEEGKAPTELYYDGDTMKWGYSVPAEADPIRWFKLLLLKDEDLGPELCSSEFIIRAKKMLRSLKKNAIDLVADYLGALFKYVIQTINKSRGKEVVDAMRLHVVITVPAIWKGYAREDMITAAKRAGILTTRVAGETTLTLAPEPEAAALSTLSERGRKVNKGDVYIICDAGGGTVDLISYQIEQNSPISMHEAVEGTGSLCGGIFIDEAFEQMCSDRLGLKWNHLSRAGIKKIMKSEWEAAIKPQFAPGLSHKEYIVEIPAEAFRNSELDDSSREPIIRNGKIHFKESHIQDAFTESFTGIDQLLEKQMKMAASSKLRINGIILVGGLGASPYLYEHLSKKHAPAGISILQSRGMQPRTAICRGAVHKGFLDGSRIQEHALIKHDGYRVKAPIRVTSTVSRSSYGVPYSATFDRNRHIQDDKEYDMDLGVWRARNQIDWFLRRGDDVSQKDPAKFSYFEIFREDFGGHFSVDIWACDEMEVPVRRTFHVNDFCKIECKLDIPFSSLPDIKTIDGTMAKKMTYEVEMIPSGASMEFAVYIDEKKQGSHNVRVRFQ</sequence>
<dbReference type="SUPFAM" id="SSF53067">
    <property type="entry name" value="Actin-like ATPase domain"/>
    <property type="match status" value="2"/>
</dbReference>
<dbReference type="EMBL" id="MJBS01000241">
    <property type="protein sequence ID" value="OHE90576.1"/>
    <property type="molecule type" value="Genomic_DNA"/>
</dbReference>
<protein>
    <recommendedName>
        <fullName evidence="5">Hsp70-like protein</fullName>
    </recommendedName>
</protein>
<organism evidence="3 4">
    <name type="scientific">Colletotrichum orchidophilum</name>
    <dbReference type="NCBI Taxonomy" id="1209926"/>
    <lineage>
        <taxon>Eukaryota</taxon>
        <taxon>Fungi</taxon>
        <taxon>Dikarya</taxon>
        <taxon>Ascomycota</taxon>
        <taxon>Pezizomycotina</taxon>
        <taxon>Sordariomycetes</taxon>
        <taxon>Hypocreomycetidae</taxon>
        <taxon>Glomerellales</taxon>
        <taxon>Glomerellaceae</taxon>
        <taxon>Colletotrichum</taxon>
    </lineage>
</organism>
<dbReference type="STRING" id="1209926.A0A1G4ANA2"/>
<dbReference type="GO" id="GO:0005524">
    <property type="term" value="F:ATP binding"/>
    <property type="evidence" value="ECO:0007669"/>
    <property type="project" value="UniProtKB-KW"/>
</dbReference>
<dbReference type="AlphaFoldDB" id="A0A1G4ANA2"/>
<name>A0A1G4ANA2_9PEZI</name>
<dbReference type="Pfam" id="PF00012">
    <property type="entry name" value="HSP70"/>
    <property type="match status" value="1"/>
</dbReference>
<dbReference type="PANTHER" id="PTHR14187">
    <property type="entry name" value="ALPHA KINASE/ELONGATION FACTOR 2 KINASE"/>
    <property type="match status" value="1"/>
</dbReference>
<dbReference type="PRINTS" id="PR00301">
    <property type="entry name" value="HEATSHOCK70"/>
</dbReference>
<dbReference type="InterPro" id="IPR013126">
    <property type="entry name" value="Hsp_70_fam"/>
</dbReference>
<dbReference type="Gene3D" id="3.30.420.40">
    <property type="match status" value="1"/>
</dbReference>
<reference evidence="3 4" key="1">
    <citation type="submission" date="2016-09" db="EMBL/GenBank/DDBJ databases">
        <authorList>
            <person name="Capua I."/>
            <person name="De Benedictis P."/>
            <person name="Joannis T."/>
            <person name="Lombin L.H."/>
            <person name="Cattoli G."/>
        </authorList>
    </citation>
    <scope>NUCLEOTIDE SEQUENCE [LARGE SCALE GENOMIC DNA]</scope>
    <source>
        <strain evidence="3 4">IMI 309357</strain>
    </source>
</reference>
<evidence type="ECO:0000313" key="3">
    <source>
        <dbReference type="EMBL" id="OHE90576.1"/>
    </source>
</evidence>
<evidence type="ECO:0000256" key="2">
    <source>
        <dbReference type="ARBA" id="ARBA00022840"/>
    </source>
</evidence>
<evidence type="ECO:0000313" key="4">
    <source>
        <dbReference type="Proteomes" id="UP000176998"/>
    </source>
</evidence>
<dbReference type="RefSeq" id="XP_022467753.1">
    <property type="nucleotide sequence ID" value="XM_022625734.1"/>
</dbReference>
<dbReference type="GO" id="GO:0140662">
    <property type="term" value="F:ATP-dependent protein folding chaperone"/>
    <property type="evidence" value="ECO:0007669"/>
    <property type="project" value="InterPro"/>
</dbReference>
<proteinExistence type="predicted"/>
<dbReference type="PANTHER" id="PTHR14187:SF5">
    <property type="entry name" value="HEAT SHOCK 70 KDA PROTEIN 12A"/>
    <property type="match status" value="1"/>
</dbReference>
<dbReference type="OrthoDB" id="2963168at2759"/>
<keyword evidence="4" id="KW-1185">Reference proteome</keyword>
<evidence type="ECO:0000256" key="1">
    <source>
        <dbReference type="ARBA" id="ARBA00022741"/>
    </source>
</evidence>
<evidence type="ECO:0008006" key="5">
    <source>
        <dbReference type="Google" id="ProtNLM"/>
    </source>
</evidence>